<protein>
    <submittedName>
        <fullName evidence="1">Uncharacterized protein</fullName>
    </submittedName>
</protein>
<sequence length="45" mass="4799">MATPSLNPVKCREAKPYLPTIGSPVKALPADHNVMAAIGKGKRIR</sequence>
<dbReference type="RefSeq" id="WP_275056426.1">
    <property type="nucleotide sequence ID" value="NZ_CP118988.1"/>
</dbReference>
<organism evidence="1 2">
    <name type="scientific">Aeromonas allosaccharophila</name>
    <dbReference type="NCBI Taxonomy" id="656"/>
    <lineage>
        <taxon>Bacteria</taxon>
        <taxon>Pseudomonadati</taxon>
        <taxon>Pseudomonadota</taxon>
        <taxon>Gammaproteobacteria</taxon>
        <taxon>Aeromonadales</taxon>
        <taxon>Aeromonadaceae</taxon>
        <taxon>Aeromonas</taxon>
    </lineage>
</organism>
<reference evidence="1" key="1">
    <citation type="submission" date="2023-02" db="EMBL/GenBank/DDBJ databases">
        <title>The sequence of Aeromonas allosaccharophila K520.</title>
        <authorList>
            <person name="Luo X."/>
        </authorList>
    </citation>
    <scope>NUCLEOTIDE SEQUENCE</scope>
    <source>
        <strain evidence="1">K520</strain>
    </source>
</reference>
<dbReference type="Proteomes" id="UP001213721">
    <property type="component" value="Chromosome"/>
</dbReference>
<dbReference type="AlphaFoldDB" id="A0AAX3NLU0"/>
<name>A0AAX3NLU0_9GAMM</name>
<accession>A0AAX3NLU0</accession>
<evidence type="ECO:0000313" key="1">
    <source>
        <dbReference type="EMBL" id="WED75079.1"/>
    </source>
</evidence>
<gene>
    <name evidence="1" type="ORF">PYU98_14085</name>
</gene>
<dbReference type="EMBL" id="CP118988">
    <property type="protein sequence ID" value="WED75079.1"/>
    <property type="molecule type" value="Genomic_DNA"/>
</dbReference>
<proteinExistence type="predicted"/>
<evidence type="ECO:0000313" key="2">
    <source>
        <dbReference type="Proteomes" id="UP001213721"/>
    </source>
</evidence>